<dbReference type="KEGG" id="cbat:M666_14675"/>
<evidence type="ECO:0000313" key="1">
    <source>
        <dbReference type="EMBL" id="AIZ42706.1"/>
    </source>
</evidence>
<dbReference type="EMBL" id="CP009976">
    <property type="protein sequence ID" value="AIZ42706.1"/>
    <property type="molecule type" value="Genomic_DNA"/>
</dbReference>
<dbReference type="AlphaFoldDB" id="A0AAU8RRB0"/>
<dbReference type="PANTHER" id="PTHR35810:SF1">
    <property type="entry name" value="CYTOPLASMIC PROTEIN"/>
    <property type="match status" value="1"/>
</dbReference>
<evidence type="ECO:0000313" key="2">
    <source>
        <dbReference type="Proteomes" id="UP000030786"/>
    </source>
</evidence>
<reference evidence="1 2" key="1">
    <citation type="journal article" date="2014" name="Environ. Microbiol.">
        <title>Contrasting genomic patterns and infection strategies of two co-existing Bacteroidetes podovirus genera.</title>
        <authorList>
            <person name="Holmfeldt K."/>
            <person name="Howard-Varona C."/>
            <person name="Solonenko N."/>
            <person name="Sullivan M.B."/>
        </authorList>
    </citation>
    <scope>NUCLEOTIDE SEQUENCE [LARGE SCALE GENOMIC DNA]</scope>
    <source>
        <strain evidence="1 2">18</strain>
    </source>
</reference>
<sequence>MMSKIISYKDTEDLKLEVTLRNDTIWLSLNQISNLFDRDKALISGHLRNIFKTEELLKISVVAKYATTAIDGKKI</sequence>
<gene>
    <name evidence="1" type="ORF">M666_14675</name>
</gene>
<proteinExistence type="predicted"/>
<organism evidence="1 2">
    <name type="scientific">Cellulophaga baltica 18</name>
    <dbReference type="NCBI Taxonomy" id="1348584"/>
    <lineage>
        <taxon>Bacteria</taxon>
        <taxon>Pseudomonadati</taxon>
        <taxon>Bacteroidota</taxon>
        <taxon>Flavobacteriia</taxon>
        <taxon>Flavobacteriales</taxon>
        <taxon>Flavobacteriaceae</taxon>
        <taxon>Cellulophaga</taxon>
    </lineage>
</organism>
<dbReference type="Proteomes" id="UP000030786">
    <property type="component" value="Chromosome"/>
</dbReference>
<accession>A0AAU8RRB0</accession>
<protein>
    <recommendedName>
        <fullName evidence="3">DNA-binding protein</fullName>
    </recommendedName>
</protein>
<evidence type="ECO:0008006" key="3">
    <source>
        <dbReference type="Google" id="ProtNLM"/>
    </source>
</evidence>
<name>A0AAU8RRB0_9FLAO</name>
<dbReference type="PANTHER" id="PTHR35810">
    <property type="entry name" value="CYTOPLASMIC PROTEIN-RELATED"/>
    <property type="match status" value="1"/>
</dbReference>